<sequence length="138" mass="13775">MSAASGFAAKGMLQGVAKVAGPVIGFTSDLSEGKSVGQAIAHTAVTTGLGIQIASGVGFWVTVALGVTPVGMVAVGIAVASGLVANIIYESNFLGIKDMANDWSKGFDNGIKGIKKEVGRVGESISKGWNSLVSSFGG</sequence>
<accession>A0A1E5KUE9</accession>
<dbReference type="RefSeq" id="WP_069699566.1">
    <property type="nucleotide sequence ID" value="NZ_JAGGMA010000027.1"/>
</dbReference>
<dbReference type="Proteomes" id="UP000095256">
    <property type="component" value="Unassembled WGS sequence"/>
</dbReference>
<name>A0A1E5KUE9_9ENTE</name>
<feature type="transmembrane region" description="Helical" evidence="1">
    <location>
        <begin position="59"/>
        <end position="89"/>
    </location>
</feature>
<protein>
    <submittedName>
        <fullName evidence="2">Uncharacterized protein</fullName>
    </submittedName>
</protein>
<keyword evidence="3" id="KW-1185">Reference proteome</keyword>
<dbReference type="STRING" id="762845.BCR26_04545"/>
<dbReference type="AlphaFoldDB" id="A0A1E5KUE9"/>
<evidence type="ECO:0000313" key="3">
    <source>
        <dbReference type="Proteomes" id="UP000095256"/>
    </source>
</evidence>
<gene>
    <name evidence="2" type="ORF">BCR26_04545</name>
</gene>
<keyword evidence="1" id="KW-0812">Transmembrane</keyword>
<dbReference type="EMBL" id="MIEK01000045">
    <property type="protein sequence ID" value="OEH81514.1"/>
    <property type="molecule type" value="Genomic_DNA"/>
</dbReference>
<proteinExistence type="predicted"/>
<reference evidence="2 3" key="1">
    <citation type="submission" date="2016-09" db="EMBL/GenBank/DDBJ databases">
        <authorList>
            <person name="Capua I."/>
            <person name="De Benedictis P."/>
            <person name="Joannis T."/>
            <person name="Lombin L.H."/>
            <person name="Cattoli G."/>
        </authorList>
    </citation>
    <scope>NUCLEOTIDE SEQUENCE [LARGE SCALE GENOMIC DNA]</scope>
    <source>
        <strain evidence="2 3">LMG 25899</strain>
    </source>
</reference>
<evidence type="ECO:0000313" key="2">
    <source>
        <dbReference type="EMBL" id="OEH81514.1"/>
    </source>
</evidence>
<keyword evidence="1" id="KW-1133">Transmembrane helix</keyword>
<comment type="caution">
    <text evidence="2">The sequence shown here is derived from an EMBL/GenBank/DDBJ whole genome shotgun (WGS) entry which is preliminary data.</text>
</comment>
<keyword evidence="1" id="KW-0472">Membrane</keyword>
<evidence type="ECO:0000256" key="1">
    <source>
        <dbReference type="SAM" id="Phobius"/>
    </source>
</evidence>
<dbReference type="OrthoDB" id="3261089at2"/>
<organism evidence="2 3">
    <name type="scientific">Enterococcus rivorum</name>
    <dbReference type="NCBI Taxonomy" id="762845"/>
    <lineage>
        <taxon>Bacteria</taxon>
        <taxon>Bacillati</taxon>
        <taxon>Bacillota</taxon>
        <taxon>Bacilli</taxon>
        <taxon>Lactobacillales</taxon>
        <taxon>Enterococcaceae</taxon>
        <taxon>Enterococcus</taxon>
    </lineage>
</organism>